<feature type="region of interest" description="Disordered" evidence="14">
    <location>
        <begin position="1"/>
        <end position="41"/>
    </location>
</feature>
<gene>
    <name evidence="10" type="primary">grpE</name>
    <name evidence="15" type="ORF">SAMN04488559_1039</name>
</gene>
<evidence type="ECO:0000256" key="4">
    <source>
        <dbReference type="ARBA" id="ARBA00022490"/>
    </source>
</evidence>
<dbReference type="NCBIfam" id="NF010759">
    <property type="entry name" value="PRK14162.1"/>
    <property type="match status" value="1"/>
</dbReference>
<dbReference type="EMBL" id="FOHA01000003">
    <property type="protein sequence ID" value="SER66768.1"/>
    <property type="molecule type" value="Genomic_DNA"/>
</dbReference>
<dbReference type="SUPFAM" id="SSF58014">
    <property type="entry name" value="Coiled-coil domain of nucleotide exchange factor GrpE"/>
    <property type="match status" value="1"/>
</dbReference>
<dbReference type="NCBIfam" id="NF010748">
    <property type="entry name" value="PRK14150.1"/>
    <property type="match status" value="1"/>
</dbReference>
<dbReference type="STRING" id="142588.SAMN04488559_1039"/>
<evidence type="ECO:0000256" key="13">
    <source>
        <dbReference type="SAM" id="Coils"/>
    </source>
</evidence>
<protein>
    <recommendedName>
        <fullName evidence="8 10">Protein GrpE</fullName>
    </recommendedName>
    <alternativeName>
        <fullName evidence="9 10">HSP-70 cofactor</fullName>
    </alternativeName>
</protein>
<dbReference type="Gene3D" id="2.30.22.10">
    <property type="entry name" value="Head domain of nucleotide exchange factor GrpE"/>
    <property type="match status" value="1"/>
</dbReference>
<comment type="subcellular location">
    <subcellularLocation>
        <location evidence="1 10">Cytoplasm</location>
    </subcellularLocation>
</comment>
<comment type="function">
    <text evidence="7 10 11">Participates actively in the response to hyperosmotic and heat shock by preventing the aggregation of stress-denatured proteins, in association with DnaK and GrpE. It is the nucleotide exchange factor for DnaK and may function as a thermosensor. Unfolded proteins bind initially to DnaJ; upon interaction with the DnaJ-bound protein, DnaK hydrolyzes its bound ATP, resulting in the formation of a stable complex. GrpE releases ADP from DnaK; ATP binding to DnaK triggers the release of the substrate protein, thus completing the reaction cycle. Several rounds of ATP-dependent interactions between DnaJ, DnaK and GrpE are required for fully efficient folding.</text>
</comment>
<dbReference type="RefSeq" id="WP_092650385.1">
    <property type="nucleotide sequence ID" value="NZ_FOHA01000003.1"/>
</dbReference>
<proteinExistence type="inferred from homology"/>
<evidence type="ECO:0000256" key="9">
    <source>
        <dbReference type="ARBA" id="ARBA00076414"/>
    </source>
</evidence>
<dbReference type="Gene3D" id="3.90.20.20">
    <property type="match status" value="1"/>
</dbReference>
<evidence type="ECO:0000256" key="2">
    <source>
        <dbReference type="ARBA" id="ARBA00009054"/>
    </source>
</evidence>
<comment type="similarity">
    <text evidence="2 10 12">Belongs to the GrpE family.</text>
</comment>
<evidence type="ECO:0000256" key="5">
    <source>
        <dbReference type="ARBA" id="ARBA00023016"/>
    </source>
</evidence>
<dbReference type="FunFam" id="2.30.22.10:FF:000001">
    <property type="entry name" value="Protein GrpE"/>
    <property type="match status" value="1"/>
</dbReference>
<dbReference type="GO" id="GO:0000774">
    <property type="term" value="F:adenyl-nucleotide exchange factor activity"/>
    <property type="evidence" value="ECO:0007669"/>
    <property type="project" value="InterPro"/>
</dbReference>
<evidence type="ECO:0000256" key="11">
    <source>
        <dbReference type="RuleBase" id="RU000639"/>
    </source>
</evidence>
<comment type="subunit">
    <text evidence="3 10">Homodimer.</text>
</comment>
<evidence type="ECO:0000256" key="7">
    <source>
        <dbReference type="ARBA" id="ARBA00053401"/>
    </source>
</evidence>
<dbReference type="OrthoDB" id="9812586at2"/>
<keyword evidence="6 10" id="KW-0143">Chaperone</keyword>
<feature type="compositionally biased region" description="Basic and acidic residues" evidence="14">
    <location>
        <begin position="1"/>
        <end position="10"/>
    </location>
</feature>
<evidence type="ECO:0000256" key="12">
    <source>
        <dbReference type="RuleBase" id="RU004478"/>
    </source>
</evidence>
<dbReference type="AlphaFoldDB" id="A0A1H9R252"/>
<dbReference type="GO" id="GO:0051087">
    <property type="term" value="F:protein-folding chaperone binding"/>
    <property type="evidence" value="ECO:0007669"/>
    <property type="project" value="InterPro"/>
</dbReference>
<dbReference type="PANTHER" id="PTHR21237">
    <property type="entry name" value="GRPE PROTEIN"/>
    <property type="match status" value="1"/>
</dbReference>
<evidence type="ECO:0000313" key="16">
    <source>
        <dbReference type="Proteomes" id="UP000198948"/>
    </source>
</evidence>
<evidence type="ECO:0000256" key="3">
    <source>
        <dbReference type="ARBA" id="ARBA00011738"/>
    </source>
</evidence>
<name>A0A1H9R252_9LACT</name>
<feature type="compositionally biased region" description="Acidic residues" evidence="14">
    <location>
        <begin position="11"/>
        <end position="34"/>
    </location>
</feature>
<dbReference type="HAMAP" id="MF_01151">
    <property type="entry name" value="GrpE"/>
    <property type="match status" value="1"/>
</dbReference>
<keyword evidence="13" id="KW-0175">Coiled coil</keyword>
<dbReference type="InterPro" id="IPR009012">
    <property type="entry name" value="GrpE_head"/>
</dbReference>
<dbReference type="Pfam" id="PF01025">
    <property type="entry name" value="GrpE"/>
    <property type="match status" value="1"/>
</dbReference>
<evidence type="ECO:0000313" key="15">
    <source>
        <dbReference type="EMBL" id="SER66768.1"/>
    </source>
</evidence>
<evidence type="ECO:0000256" key="6">
    <source>
        <dbReference type="ARBA" id="ARBA00023186"/>
    </source>
</evidence>
<dbReference type="PRINTS" id="PR00773">
    <property type="entry name" value="GRPEPROTEIN"/>
</dbReference>
<evidence type="ECO:0000256" key="10">
    <source>
        <dbReference type="HAMAP-Rule" id="MF_01151"/>
    </source>
</evidence>
<sequence length="190" mass="21306">MSKKKTHEETQNEEEVVAEIQPEADVETAEEVDNKEEATKKTELEVAQEALAASEERYLRLQADVANIRKRTQQDREDAAKYRSQTLAMELLPVLDNLERALAIEVSDEAGESLKKGIEMTLESFLAALKKEGIEEIPSLGEVFDPNLHQAVQTQPATEDQAKDTVVSVFQKGYTIKDRVLRHAMVVVAQ</sequence>
<dbReference type="PANTHER" id="PTHR21237:SF23">
    <property type="entry name" value="GRPE PROTEIN HOMOLOG, MITOCHONDRIAL"/>
    <property type="match status" value="1"/>
</dbReference>
<dbReference type="InterPro" id="IPR000740">
    <property type="entry name" value="GrpE"/>
</dbReference>
<evidence type="ECO:0000256" key="14">
    <source>
        <dbReference type="SAM" id="MobiDB-lite"/>
    </source>
</evidence>
<dbReference type="SUPFAM" id="SSF51064">
    <property type="entry name" value="Head domain of nucleotide exchange factor GrpE"/>
    <property type="match status" value="1"/>
</dbReference>
<dbReference type="GO" id="GO:0006457">
    <property type="term" value="P:protein folding"/>
    <property type="evidence" value="ECO:0007669"/>
    <property type="project" value="InterPro"/>
</dbReference>
<evidence type="ECO:0000256" key="8">
    <source>
        <dbReference type="ARBA" id="ARBA00072274"/>
    </source>
</evidence>
<feature type="coiled-coil region" evidence="13">
    <location>
        <begin position="44"/>
        <end position="71"/>
    </location>
</feature>
<keyword evidence="4 10" id="KW-0963">Cytoplasm</keyword>
<dbReference type="InterPro" id="IPR013805">
    <property type="entry name" value="GrpE_CC"/>
</dbReference>
<keyword evidence="5 10" id="KW-0346">Stress response</keyword>
<dbReference type="CDD" id="cd00446">
    <property type="entry name" value="GrpE"/>
    <property type="match status" value="1"/>
</dbReference>
<evidence type="ECO:0000256" key="1">
    <source>
        <dbReference type="ARBA" id="ARBA00004496"/>
    </source>
</evidence>
<dbReference type="PROSITE" id="PS01071">
    <property type="entry name" value="GRPE"/>
    <property type="match status" value="1"/>
</dbReference>
<organism evidence="15 16">
    <name type="scientific">Isobaculum melis</name>
    <dbReference type="NCBI Taxonomy" id="142588"/>
    <lineage>
        <taxon>Bacteria</taxon>
        <taxon>Bacillati</taxon>
        <taxon>Bacillota</taxon>
        <taxon>Bacilli</taxon>
        <taxon>Lactobacillales</taxon>
        <taxon>Carnobacteriaceae</taxon>
        <taxon>Isobaculum</taxon>
    </lineage>
</organism>
<accession>A0A1H9R252</accession>
<dbReference type="GO" id="GO:0051082">
    <property type="term" value="F:unfolded protein binding"/>
    <property type="evidence" value="ECO:0007669"/>
    <property type="project" value="TreeGrafter"/>
</dbReference>
<keyword evidence="16" id="KW-1185">Reference proteome</keyword>
<dbReference type="GO" id="GO:0042803">
    <property type="term" value="F:protein homodimerization activity"/>
    <property type="evidence" value="ECO:0007669"/>
    <property type="project" value="InterPro"/>
</dbReference>
<dbReference type="Proteomes" id="UP000198948">
    <property type="component" value="Unassembled WGS sequence"/>
</dbReference>
<dbReference type="GO" id="GO:0005737">
    <property type="term" value="C:cytoplasm"/>
    <property type="evidence" value="ECO:0007669"/>
    <property type="project" value="UniProtKB-SubCell"/>
</dbReference>
<dbReference type="NCBIfam" id="NF010738">
    <property type="entry name" value="PRK14140.1"/>
    <property type="match status" value="1"/>
</dbReference>
<reference evidence="15 16" key="1">
    <citation type="submission" date="2016-10" db="EMBL/GenBank/DDBJ databases">
        <authorList>
            <person name="de Groot N.N."/>
        </authorList>
    </citation>
    <scope>NUCLEOTIDE SEQUENCE [LARGE SCALE GENOMIC DNA]</scope>
    <source>
        <strain evidence="15 16">DSM 13760</strain>
    </source>
</reference>